<keyword evidence="1" id="KW-0479">Metal-binding</keyword>
<keyword evidence="4" id="KW-1185">Reference proteome</keyword>
<proteinExistence type="predicted"/>
<evidence type="ECO:0000313" key="3">
    <source>
        <dbReference type="EMBL" id="KAF2799281.1"/>
    </source>
</evidence>
<dbReference type="Proteomes" id="UP000799757">
    <property type="component" value="Unassembled WGS sequence"/>
</dbReference>
<dbReference type="GO" id="GO:0046872">
    <property type="term" value="F:metal ion binding"/>
    <property type="evidence" value="ECO:0007669"/>
    <property type="project" value="UniProtKB-KW"/>
</dbReference>
<dbReference type="SUPFAM" id="SSF56281">
    <property type="entry name" value="Metallo-hydrolase/oxidoreductase"/>
    <property type="match status" value="1"/>
</dbReference>
<dbReference type="AlphaFoldDB" id="A0A6A6XRU2"/>
<dbReference type="PANTHER" id="PTHR43084">
    <property type="entry name" value="PERSULFIDE DIOXYGENASE ETHE1"/>
    <property type="match status" value="1"/>
</dbReference>
<accession>A0A6A6XRU2</accession>
<keyword evidence="3" id="KW-0378">Hydrolase</keyword>
<dbReference type="InterPro" id="IPR044528">
    <property type="entry name" value="POD-like_MBL-fold"/>
</dbReference>
<dbReference type="Pfam" id="PF00753">
    <property type="entry name" value="Lactamase_B"/>
    <property type="match status" value="1"/>
</dbReference>
<dbReference type="SMART" id="SM00849">
    <property type="entry name" value="Lactamase_B"/>
    <property type="match status" value="1"/>
</dbReference>
<gene>
    <name evidence="3" type="ORF">K505DRAFT_321266</name>
</gene>
<sequence>MANAPQPEIHTVFEPKTSTWQYMVADPVTKDAAIIDSVLDYDIATSTITTLSADNLIHFVKQQNYKIIFILETHVHADHLTASKYIQQTLIRAGYSNPQICIGKRIEQVQHTFATKYGIDKAEYVGVFDKLLDDGERLSLGSLEIEILHLPGHTPDHVGYVIGPNVFTGDSLFLPDVGSARCDFPGGDATALFKSMSRLLSLPPGFRLYSGHDYPPNQGEERKEPRAFATVAEQREKNKHVHDGVSMNEFVQWRTQRDATLGEPRLLHQALQFNIRAGQLPAVSDHGHRFFHVPLKVPEDAWTWGVETQG</sequence>
<dbReference type="InterPro" id="IPR001279">
    <property type="entry name" value="Metallo-B-lactamas"/>
</dbReference>
<dbReference type="OrthoDB" id="449487at2759"/>
<dbReference type="CDD" id="cd07724">
    <property type="entry name" value="POD-like_MBL-fold"/>
    <property type="match status" value="1"/>
</dbReference>
<name>A0A6A6XRU2_9PLEO</name>
<dbReference type="FunFam" id="3.60.15.10:FF:000033">
    <property type="entry name" value="MBL fold metallo-hydrolase"/>
    <property type="match status" value="1"/>
</dbReference>
<reference evidence="3" key="1">
    <citation type="journal article" date="2020" name="Stud. Mycol.">
        <title>101 Dothideomycetes genomes: a test case for predicting lifestyles and emergence of pathogens.</title>
        <authorList>
            <person name="Haridas S."/>
            <person name="Albert R."/>
            <person name="Binder M."/>
            <person name="Bloem J."/>
            <person name="Labutti K."/>
            <person name="Salamov A."/>
            <person name="Andreopoulos B."/>
            <person name="Baker S."/>
            <person name="Barry K."/>
            <person name="Bills G."/>
            <person name="Bluhm B."/>
            <person name="Cannon C."/>
            <person name="Castanera R."/>
            <person name="Culley D."/>
            <person name="Daum C."/>
            <person name="Ezra D."/>
            <person name="Gonzalez J."/>
            <person name="Henrissat B."/>
            <person name="Kuo A."/>
            <person name="Liang C."/>
            <person name="Lipzen A."/>
            <person name="Lutzoni F."/>
            <person name="Magnuson J."/>
            <person name="Mondo S."/>
            <person name="Nolan M."/>
            <person name="Ohm R."/>
            <person name="Pangilinan J."/>
            <person name="Park H.-J."/>
            <person name="Ramirez L."/>
            <person name="Alfaro M."/>
            <person name="Sun H."/>
            <person name="Tritt A."/>
            <person name="Yoshinaga Y."/>
            <person name="Zwiers L.-H."/>
            <person name="Turgeon B."/>
            <person name="Goodwin S."/>
            <person name="Spatafora J."/>
            <person name="Crous P."/>
            <person name="Grigoriev I."/>
        </authorList>
    </citation>
    <scope>NUCLEOTIDE SEQUENCE</scope>
    <source>
        <strain evidence="3">CBS 109.77</strain>
    </source>
</reference>
<evidence type="ECO:0000256" key="1">
    <source>
        <dbReference type="ARBA" id="ARBA00022723"/>
    </source>
</evidence>
<evidence type="ECO:0000259" key="2">
    <source>
        <dbReference type="SMART" id="SM00849"/>
    </source>
</evidence>
<dbReference type="InterPro" id="IPR036866">
    <property type="entry name" value="RibonucZ/Hydroxyglut_hydro"/>
</dbReference>
<dbReference type="GO" id="GO:0006749">
    <property type="term" value="P:glutathione metabolic process"/>
    <property type="evidence" value="ECO:0007669"/>
    <property type="project" value="InterPro"/>
</dbReference>
<dbReference type="Gene3D" id="3.60.15.10">
    <property type="entry name" value="Ribonuclease Z/Hydroxyacylglutathione hydrolase-like"/>
    <property type="match status" value="1"/>
</dbReference>
<dbReference type="EMBL" id="MU001767">
    <property type="protein sequence ID" value="KAF2799281.1"/>
    <property type="molecule type" value="Genomic_DNA"/>
</dbReference>
<dbReference type="GO" id="GO:0070813">
    <property type="term" value="P:hydrogen sulfide metabolic process"/>
    <property type="evidence" value="ECO:0007669"/>
    <property type="project" value="TreeGrafter"/>
</dbReference>
<dbReference type="PANTHER" id="PTHR43084:SF1">
    <property type="entry name" value="PERSULFIDE DIOXYGENASE ETHE1, MITOCHONDRIAL"/>
    <property type="match status" value="1"/>
</dbReference>
<protein>
    <submittedName>
        <fullName evidence="3">Metallo-hydrolase/oxidoreductase</fullName>
    </submittedName>
</protein>
<organism evidence="3 4">
    <name type="scientific">Melanomma pulvis-pyrius CBS 109.77</name>
    <dbReference type="NCBI Taxonomy" id="1314802"/>
    <lineage>
        <taxon>Eukaryota</taxon>
        <taxon>Fungi</taxon>
        <taxon>Dikarya</taxon>
        <taxon>Ascomycota</taxon>
        <taxon>Pezizomycotina</taxon>
        <taxon>Dothideomycetes</taxon>
        <taxon>Pleosporomycetidae</taxon>
        <taxon>Pleosporales</taxon>
        <taxon>Melanommataceae</taxon>
        <taxon>Melanomma</taxon>
    </lineage>
</organism>
<feature type="domain" description="Metallo-beta-lactamase" evidence="2">
    <location>
        <begin position="18"/>
        <end position="212"/>
    </location>
</feature>
<dbReference type="GO" id="GO:0050313">
    <property type="term" value="F:sulfur dioxygenase activity"/>
    <property type="evidence" value="ECO:0007669"/>
    <property type="project" value="InterPro"/>
</dbReference>
<dbReference type="GO" id="GO:0016787">
    <property type="term" value="F:hydrolase activity"/>
    <property type="evidence" value="ECO:0007669"/>
    <property type="project" value="UniProtKB-KW"/>
</dbReference>
<dbReference type="InterPro" id="IPR051682">
    <property type="entry name" value="Mito_Persulfide_Diox"/>
</dbReference>
<evidence type="ECO:0000313" key="4">
    <source>
        <dbReference type="Proteomes" id="UP000799757"/>
    </source>
</evidence>